<proteinExistence type="predicted"/>
<reference evidence="2" key="1">
    <citation type="submission" date="2012-10" db="EMBL/GenBank/DDBJ databases">
        <title>The complete genome sequence of Streptomyces collinus Tu 365.</title>
        <authorList>
            <person name="Ruckert C."/>
            <person name="Szczepanowski R."/>
            <person name="Goesmann A."/>
            <person name="Pross E.K."/>
            <person name="Musiol E.M."/>
            <person name="Blin K."/>
            <person name="Wohlleben W."/>
            <person name="Puhler A."/>
            <person name="Weber T."/>
            <person name="Kalinowski J."/>
        </authorList>
    </citation>
    <scope>NUCLEOTIDE SEQUENCE [LARGE SCALE GENOMIC DNA]</scope>
    <source>
        <strain evidence="2">DSM 40733 / Tue 365</strain>
    </source>
</reference>
<evidence type="ECO:0000313" key="2">
    <source>
        <dbReference type="Proteomes" id="UP000015423"/>
    </source>
</evidence>
<evidence type="ECO:0000313" key="1">
    <source>
        <dbReference type="EMBL" id="AGS67422.1"/>
    </source>
</evidence>
<dbReference type="PATRIC" id="fig|1214242.5.peg.608"/>
<dbReference type="HOGENOM" id="CLU_3012188_0_0_11"/>
<gene>
    <name evidence="1" type="ORF">B446_02950</name>
</gene>
<name>S5VA79_STRC3</name>
<organism evidence="1 2">
    <name type="scientific">Streptomyces collinus (strain DSM 40733 / Tue 365)</name>
    <dbReference type="NCBI Taxonomy" id="1214242"/>
    <lineage>
        <taxon>Bacteria</taxon>
        <taxon>Bacillati</taxon>
        <taxon>Actinomycetota</taxon>
        <taxon>Actinomycetes</taxon>
        <taxon>Kitasatosporales</taxon>
        <taxon>Streptomycetaceae</taxon>
        <taxon>Streptomyces</taxon>
    </lineage>
</organism>
<reference evidence="1 2" key="2">
    <citation type="journal article" date="2013" name="J. Biotechnol.">
        <title>Complete genome sequence of the kirromycin producer Streptomyces collinus Tu 365 consisting of a linear chromosome and two linear plasmids.</title>
        <authorList>
            <person name="Ruckert C."/>
            <person name="Szczepanowski R."/>
            <person name="Albersmeier A."/>
            <person name="Goesmann A."/>
            <person name="Iftime D."/>
            <person name="Musiol E.M."/>
            <person name="Blin K."/>
            <person name="Wohlleben W."/>
            <person name="Puhler A."/>
            <person name="Kalinowski J."/>
            <person name="Weber T."/>
        </authorList>
    </citation>
    <scope>NUCLEOTIDE SEQUENCE [LARGE SCALE GENOMIC DNA]</scope>
    <source>
        <strain evidence="2">DSM 40733 / Tue 365</strain>
    </source>
</reference>
<dbReference type="AlphaFoldDB" id="S5VA79"/>
<protein>
    <submittedName>
        <fullName evidence="1">Acetyltransferase</fullName>
    </submittedName>
</protein>
<accession>S5VA79</accession>
<dbReference type="STRING" id="1214242.B446_02950"/>
<dbReference type="EMBL" id="CP006259">
    <property type="protein sequence ID" value="AGS67422.1"/>
    <property type="molecule type" value="Genomic_DNA"/>
</dbReference>
<dbReference type="KEGG" id="sci:B446_02950"/>
<dbReference type="Proteomes" id="UP000015423">
    <property type="component" value="Chromosome"/>
</dbReference>
<sequence length="56" mass="6127">MVEWGIRPASEADVEAVAEPRAVVLRAALRRLGRYDVLMVREPAAAAAVPESRPTR</sequence>
<keyword evidence="2" id="KW-1185">Reference proteome</keyword>
<dbReference type="GO" id="GO:0016740">
    <property type="term" value="F:transferase activity"/>
    <property type="evidence" value="ECO:0007669"/>
    <property type="project" value="UniProtKB-KW"/>
</dbReference>
<keyword evidence="1" id="KW-0808">Transferase</keyword>
<dbReference type="RefSeq" id="WP_020937906.1">
    <property type="nucleotide sequence ID" value="NC_021985.1"/>
</dbReference>